<accession>A0A0E9UFP8</accession>
<reference evidence="1" key="1">
    <citation type="submission" date="2014-11" db="EMBL/GenBank/DDBJ databases">
        <authorList>
            <person name="Amaro Gonzalez C."/>
        </authorList>
    </citation>
    <scope>NUCLEOTIDE SEQUENCE</scope>
</reference>
<reference evidence="1" key="2">
    <citation type="journal article" date="2015" name="Fish Shellfish Immunol.">
        <title>Early steps in the European eel (Anguilla anguilla)-Vibrio vulnificus interaction in the gills: Role of the RtxA13 toxin.</title>
        <authorList>
            <person name="Callol A."/>
            <person name="Pajuelo D."/>
            <person name="Ebbesson L."/>
            <person name="Teles M."/>
            <person name="MacKenzie S."/>
            <person name="Amaro C."/>
        </authorList>
    </citation>
    <scope>NUCLEOTIDE SEQUENCE</scope>
</reference>
<dbReference type="AlphaFoldDB" id="A0A0E9UFP8"/>
<evidence type="ECO:0000313" key="1">
    <source>
        <dbReference type="EMBL" id="JAH64065.1"/>
    </source>
</evidence>
<name>A0A0E9UFP8_ANGAN</name>
<sequence length="48" mass="5663">MLPSNRFDYFPPTLLVIPRTYSCLHRRLSHISQAHCGQRKPLVRNSVR</sequence>
<dbReference type="EMBL" id="GBXM01044512">
    <property type="protein sequence ID" value="JAH64065.1"/>
    <property type="molecule type" value="Transcribed_RNA"/>
</dbReference>
<organism evidence="1">
    <name type="scientific">Anguilla anguilla</name>
    <name type="common">European freshwater eel</name>
    <name type="synonym">Muraena anguilla</name>
    <dbReference type="NCBI Taxonomy" id="7936"/>
    <lineage>
        <taxon>Eukaryota</taxon>
        <taxon>Metazoa</taxon>
        <taxon>Chordata</taxon>
        <taxon>Craniata</taxon>
        <taxon>Vertebrata</taxon>
        <taxon>Euteleostomi</taxon>
        <taxon>Actinopterygii</taxon>
        <taxon>Neopterygii</taxon>
        <taxon>Teleostei</taxon>
        <taxon>Anguilliformes</taxon>
        <taxon>Anguillidae</taxon>
        <taxon>Anguilla</taxon>
    </lineage>
</organism>
<proteinExistence type="predicted"/>
<protein>
    <submittedName>
        <fullName evidence="1">Uncharacterized protein</fullName>
    </submittedName>
</protein>